<comment type="caution">
    <text evidence="5">The sequence shown here is derived from an EMBL/GenBank/DDBJ whole genome shotgun (WGS) entry which is preliminary data.</text>
</comment>
<keyword evidence="3" id="KW-0949">S-adenosyl-L-methionine</keyword>
<dbReference type="GO" id="GO:0003886">
    <property type="term" value="F:DNA (cytosine-5-)-methyltransferase activity"/>
    <property type="evidence" value="ECO:0007669"/>
    <property type="project" value="UniProtKB-EC"/>
</dbReference>
<keyword evidence="2 5" id="KW-0808">Transferase</keyword>
<dbReference type="GO" id="GO:0009307">
    <property type="term" value="P:DNA restriction-modification system"/>
    <property type="evidence" value="ECO:0007669"/>
    <property type="project" value="UniProtKB-KW"/>
</dbReference>
<evidence type="ECO:0000256" key="3">
    <source>
        <dbReference type="ARBA" id="ARBA00022691"/>
    </source>
</evidence>
<organism evidence="5 6">
    <name type="scientific">Crocosphaera watsonii WH 0003</name>
    <dbReference type="NCBI Taxonomy" id="423471"/>
    <lineage>
        <taxon>Bacteria</taxon>
        <taxon>Bacillati</taxon>
        <taxon>Cyanobacteriota</taxon>
        <taxon>Cyanophyceae</taxon>
        <taxon>Oscillatoriophycideae</taxon>
        <taxon>Chroococcales</taxon>
        <taxon>Aphanothecaceae</taxon>
        <taxon>Crocosphaera</taxon>
    </lineage>
</organism>
<dbReference type="EMBL" id="AESD01000606">
    <property type="protein sequence ID" value="EHJ11284.1"/>
    <property type="molecule type" value="Genomic_DNA"/>
</dbReference>
<dbReference type="InterPro" id="IPR031303">
    <property type="entry name" value="C5_meth_CS"/>
</dbReference>
<reference evidence="5 6" key="1">
    <citation type="journal article" date="2011" name="Front. Microbiol.">
        <title>Two Strains of Crocosphaera watsonii with Highly Conserved Genomes are Distinguished by Strain-Specific Features.</title>
        <authorList>
            <person name="Bench S.R."/>
            <person name="Ilikchyan I.N."/>
            <person name="Tripp H.J."/>
            <person name="Zehr J.P."/>
        </authorList>
    </citation>
    <scope>NUCLEOTIDE SEQUENCE [LARGE SCALE GENOMIC DNA]</scope>
    <source>
        <strain evidence="5 6">WH 0003</strain>
    </source>
</reference>
<dbReference type="Pfam" id="PF00145">
    <property type="entry name" value="DNA_methylase"/>
    <property type="match status" value="1"/>
</dbReference>
<dbReference type="InterPro" id="IPR029063">
    <property type="entry name" value="SAM-dependent_MTases_sf"/>
</dbReference>
<dbReference type="RefSeq" id="WP_007311964.1">
    <property type="nucleotide sequence ID" value="NZ_AESD01000606.1"/>
</dbReference>
<dbReference type="GO" id="GO:0032259">
    <property type="term" value="P:methylation"/>
    <property type="evidence" value="ECO:0007669"/>
    <property type="project" value="UniProtKB-KW"/>
</dbReference>
<evidence type="ECO:0000256" key="4">
    <source>
        <dbReference type="ARBA" id="ARBA00022747"/>
    </source>
</evidence>
<dbReference type="Gene3D" id="3.90.120.10">
    <property type="entry name" value="DNA Methylase, subunit A, domain 2"/>
    <property type="match status" value="1"/>
</dbReference>
<dbReference type="EC" id="2.1.1.37" evidence="5"/>
<evidence type="ECO:0000313" key="6">
    <source>
        <dbReference type="Proteomes" id="UP000003477"/>
    </source>
</evidence>
<protein>
    <submittedName>
        <fullName evidence="5">DNA-cytosine methyltransferase</fullName>
        <ecNumber evidence="5">2.1.1.37</ecNumber>
    </submittedName>
</protein>
<proteinExistence type="predicted"/>
<dbReference type="InterPro" id="IPR001525">
    <property type="entry name" value="C5_MeTfrase"/>
</dbReference>
<dbReference type="GeneID" id="88767477"/>
<evidence type="ECO:0000256" key="1">
    <source>
        <dbReference type="ARBA" id="ARBA00022603"/>
    </source>
</evidence>
<accession>G5J976</accession>
<evidence type="ECO:0000256" key="2">
    <source>
        <dbReference type="ARBA" id="ARBA00022679"/>
    </source>
</evidence>
<dbReference type="PATRIC" id="fig|423471.3.peg.3743"/>
<keyword evidence="4" id="KW-0680">Restriction system</keyword>
<dbReference type="SUPFAM" id="SSF53335">
    <property type="entry name" value="S-adenosyl-L-methionine-dependent methyltransferases"/>
    <property type="match status" value="1"/>
</dbReference>
<dbReference type="PROSITE" id="PS00095">
    <property type="entry name" value="C5_MTASE_2"/>
    <property type="match status" value="1"/>
</dbReference>
<dbReference type="Proteomes" id="UP000003477">
    <property type="component" value="Unassembled WGS sequence"/>
</dbReference>
<name>G5J976_CROWT</name>
<sequence length="114" mass="13623">MSQVQNKQLELFNHSKPLELIFKQTRFTFIDFFATVSINYDNPEEYKKKFIQKIYKPQKFKPIMAQHCCKLQGFPDWFEFHHKNSIAKKQFGNSVPIPVVYHIAKELINFLTIP</sequence>
<gene>
    <name evidence="5" type="ORF">CWATWH0003_3993</name>
</gene>
<keyword evidence="1 5" id="KW-0489">Methyltransferase</keyword>
<dbReference type="AlphaFoldDB" id="G5J976"/>
<evidence type="ECO:0000313" key="5">
    <source>
        <dbReference type="EMBL" id="EHJ11284.1"/>
    </source>
</evidence>